<protein>
    <submittedName>
        <fullName evidence="1">Uncharacterized protein</fullName>
    </submittedName>
</protein>
<sequence length="59" mass="6810">MTMNNANNVLWSYKIVSPTLAQSRTNDPKRSNFCICPCLIQSKTFIYFHVSILICQLIE</sequence>
<accession>A0A0K2V902</accession>
<dbReference type="AlphaFoldDB" id="A0A0K2V902"/>
<name>A0A0K2V902_LEPSM</name>
<dbReference type="EMBL" id="HACA01029444">
    <property type="protein sequence ID" value="CDW46805.1"/>
    <property type="molecule type" value="Transcribed_RNA"/>
</dbReference>
<evidence type="ECO:0000313" key="1">
    <source>
        <dbReference type="EMBL" id="CDW46805.1"/>
    </source>
</evidence>
<organism evidence="1">
    <name type="scientific">Lepeophtheirus salmonis</name>
    <name type="common">Salmon louse</name>
    <name type="synonym">Caligus salmonis</name>
    <dbReference type="NCBI Taxonomy" id="72036"/>
    <lineage>
        <taxon>Eukaryota</taxon>
        <taxon>Metazoa</taxon>
        <taxon>Ecdysozoa</taxon>
        <taxon>Arthropoda</taxon>
        <taxon>Crustacea</taxon>
        <taxon>Multicrustacea</taxon>
        <taxon>Hexanauplia</taxon>
        <taxon>Copepoda</taxon>
        <taxon>Siphonostomatoida</taxon>
        <taxon>Caligidae</taxon>
        <taxon>Lepeophtheirus</taxon>
    </lineage>
</organism>
<reference evidence="1" key="1">
    <citation type="submission" date="2014-05" db="EMBL/GenBank/DDBJ databases">
        <authorList>
            <person name="Chronopoulou M."/>
        </authorList>
    </citation>
    <scope>NUCLEOTIDE SEQUENCE</scope>
    <source>
        <tissue evidence="1">Whole organism</tissue>
    </source>
</reference>
<proteinExistence type="predicted"/>